<gene>
    <name evidence="3" type="ORF">AFUS01_LOCUS22552</name>
</gene>
<dbReference type="OrthoDB" id="1434354at2759"/>
<reference evidence="3" key="1">
    <citation type="submission" date="2021-06" db="EMBL/GenBank/DDBJ databases">
        <authorList>
            <person name="Hodson N. C."/>
            <person name="Mongue J. A."/>
            <person name="Jaron S. K."/>
        </authorList>
    </citation>
    <scope>NUCLEOTIDE SEQUENCE</scope>
</reference>
<organism evidence="3 4">
    <name type="scientific">Allacma fusca</name>
    <dbReference type="NCBI Taxonomy" id="39272"/>
    <lineage>
        <taxon>Eukaryota</taxon>
        <taxon>Metazoa</taxon>
        <taxon>Ecdysozoa</taxon>
        <taxon>Arthropoda</taxon>
        <taxon>Hexapoda</taxon>
        <taxon>Collembola</taxon>
        <taxon>Symphypleona</taxon>
        <taxon>Sminthuridae</taxon>
        <taxon>Allacma</taxon>
    </lineage>
</organism>
<dbReference type="EMBL" id="CAJVCH010263921">
    <property type="protein sequence ID" value="CAG7734148.1"/>
    <property type="molecule type" value="Genomic_DNA"/>
</dbReference>
<keyword evidence="1" id="KW-0732">Signal</keyword>
<dbReference type="PROSITE" id="PS50191">
    <property type="entry name" value="CRAL_TRIO"/>
    <property type="match status" value="1"/>
</dbReference>
<protein>
    <recommendedName>
        <fullName evidence="2">CRAL-TRIO domain-containing protein</fullName>
    </recommendedName>
</protein>
<feature type="chain" id="PRO_5035185360" description="CRAL-TRIO domain-containing protein" evidence="1">
    <location>
        <begin position="20"/>
        <end position="215"/>
    </location>
</feature>
<evidence type="ECO:0000259" key="2">
    <source>
        <dbReference type="PROSITE" id="PS50191"/>
    </source>
</evidence>
<evidence type="ECO:0000313" key="4">
    <source>
        <dbReference type="Proteomes" id="UP000708208"/>
    </source>
</evidence>
<comment type="caution">
    <text evidence="3">The sequence shown here is derived from an EMBL/GenBank/DDBJ whole genome shotgun (WGS) entry which is preliminary data.</text>
</comment>
<dbReference type="InterPro" id="IPR001251">
    <property type="entry name" value="CRAL-TRIO_dom"/>
</dbReference>
<feature type="domain" description="CRAL-TRIO" evidence="2">
    <location>
        <begin position="50"/>
        <end position="215"/>
    </location>
</feature>
<evidence type="ECO:0000313" key="3">
    <source>
        <dbReference type="EMBL" id="CAG7734148.1"/>
    </source>
</evidence>
<name>A0A8J2P0W1_9HEXA</name>
<accession>A0A8J2P0W1</accession>
<proteinExistence type="predicted"/>
<keyword evidence="4" id="KW-1185">Reference proteome</keyword>
<feature type="signal peptide" evidence="1">
    <location>
        <begin position="1"/>
        <end position="19"/>
    </location>
</feature>
<dbReference type="AlphaFoldDB" id="A0A8J2P0W1"/>
<dbReference type="Proteomes" id="UP000708208">
    <property type="component" value="Unassembled WGS sequence"/>
</dbReference>
<sequence>MNYSHLFLILVFFTGSSLAGLLTSNNRTHKFLATQIDLGSENEFPAVNVRKGYFEDRFSFYLLSFDPENRPIWMSKWGKFDMEEIVSGGNKTKILFEKYIKQVVQFVRKSTSMKSTVQKPVNQSILVIDFNEFLLYPDASIEKLSFILKLFRDNRKDIEDLAAQIYVINTNLASEGLVSLVTQTVFDRGFKKRVQIFGTFNIPSWLQELLNTVQT</sequence>
<evidence type="ECO:0000256" key="1">
    <source>
        <dbReference type="SAM" id="SignalP"/>
    </source>
</evidence>
<dbReference type="Pfam" id="PF00650">
    <property type="entry name" value="CRAL_TRIO"/>
    <property type="match status" value="1"/>
</dbReference>